<gene>
    <name evidence="3" type="ORF">C3K47_14840</name>
</gene>
<feature type="signal peptide" evidence="1">
    <location>
        <begin position="1"/>
        <end position="18"/>
    </location>
</feature>
<accession>A0A2S4ZZD3</accession>
<dbReference type="Gene3D" id="3.10.450.50">
    <property type="match status" value="1"/>
</dbReference>
<dbReference type="Pfam" id="PF14534">
    <property type="entry name" value="DUF4440"/>
    <property type="match status" value="1"/>
</dbReference>
<dbReference type="OrthoDB" id="120856at2"/>
<dbReference type="Proteomes" id="UP000236893">
    <property type="component" value="Unassembled WGS sequence"/>
</dbReference>
<evidence type="ECO:0000313" key="4">
    <source>
        <dbReference type="Proteomes" id="UP000236893"/>
    </source>
</evidence>
<dbReference type="AlphaFoldDB" id="A0A2S4ZZD3"/>
<evidence type="ECO:0000313" key="3">
    <source>
        <dbReference type="EMBL" id="POY35666.1"/>
    </source>
</evidence>
<name>A0A2S4ZZD3_9SPHI</name>
<evidence type="ECO:0000259" key="2">
    <source>
        <dbReference type="Pfam" id="PF14534"/>
    </source>
</evidence>
<sequence>MKKLVLLIIFLAPFIGFAQSKDETAIRNLLNVQAKAWSAGDLNGFMAGYLKSDSLLFIGKNGPKYGWQTAFDNYKKSYPDKSAMGQLKFNIIKVEILSPTSAFVIGRWELEREKDKPSGYYTLLLKKIKGNWKIVADHSS</sequence>
<protein>
    <submittedName>
        <fullName evidence="3">DUF4440 domain-containing protein</fullName>
    </submittedName>
</protein>
<dbReference type="InterPro" id="IPR027843">
    <property type="entry name" value="DUF4440"/>
</dbReference>
<keyword evidence="4" id="KW-1185">Reference proteome</keyword>
<keyword evidence="1" id="KW-0732">Signal</keyword>
<dbReference type="InterPro" id="IPR032710">
    <property type="entry name" value="NTF2-like_dom_sf"/>
</dbReference>
<comment type="caution">
    <text evidence="3">The sequence shown here is derived from an EMBL/GenBank/DDBJ whole genome shotgun (WGS) entry which is preliminary data.</text>
</comment>
<dbReference type="RefSeq" id="WP_103789939.1">
    <property type="nucleotide sequence ID" value="NZ_PQVF01000010.1"/>
</dbReference>
<dbReference type="SUPFAM" id="SSF54427">
    <property type="entry name" value="NTF2-like"/>
    <property type="match status" value="1"/>
</dbReference>
<evidence type="ECO:0000256" key="1">
    <source>
        <dbReference type="SAM" id="SignalP"/>
    </source>
</evidence>
<feature type="chain" id="PRO_5015459918" evidence="1">
    <location>
        <begin position="19"/>
        <end position="140"/>
    </location>
</feature>
<feature type="domain" description="DUF4440" evidence="2">
    <location>
        <begin position="26"/>
        <end position="134"/>
    </location>
</feature>
<proteinExistence type="predicted"/>
<reference evidence="3 4" key="1">
    <citation type="submission" date="2018-01" db="EMBL/GenBank/DDBJ databases">
        <authorList>
            <person name="Gaut B.S."/>
            <person name="Morton B.R."/>
            <person name="Clegg M.T."/>
            <person name="Duvall M.R."/>
        </authorList>
    </citation>
    <scope>NUCLEOTIDE SEQUENCE [LARGE SCALE GENOMIC DNA]</scope>
    <source>
        <strain evidence="3 4">HR-AV</strain>
    </source>
</reference>
<organism evidence="3 4">
    <name type="scientific">Solitalea longa</name>
    <dbReference type="NCBI Taxonomy" id="2079460"/>
    <lineage>
        <taxon>Bacteria</taxon>
        <taxon>Pseudomonadati</taxon>
        <taxon>Bacteroidota</taxon>
        <taxon>Sphingobacteriia</taxon>
        <taxon>Sphingobacteriales</taxon>
        <taxon>Sphingobacteriaceae</taxon>
        <taxon>Solitalea</taxon>
    </lineage>
</organism>
<dbReference type="EMBL" id="PQVF01000010">
    <property type="protein sequence ID" value="POY35666.1"/>
    <property type="molecule type" value="Genomic_DNA"/>
</dbReference>